<dbReference type="Proteomes" id="UP000198598">
    <property type="component" value="Unassembled WGS sequence"/>
</dbReference>
<keyword evidence="1" id="KW-0472">Membrane</keyword>
<organism evidence="2 3">
    <name type="scientific">Spirosoma endophyticum</name>
    <dbReference type="NCBI Taxonomy" id="662367"/>
    <lineage>
        <taxon>Bacteria</taxon>
        <taxon>Pseudomonadati</taxon>
        <taxon>Bacteroidota</taxon>
        <taxon>Cytophagia</taxon>
        <taxon>Cytophagales</taxon>
        <taxon>Cytophagaceae</taxon>
        <taxon>Spirosoma</taxon>
    </lineage>
</organism>
<evidence type="ECO:0000313" key="3">
    <source>
        <dbReference type="Proteomes" id="UP000198598"/>
    </source>
</evidence>
<dbReference type="OrthoDB" id="6400838at2"/>
<proteinExistence type="predicted"/>
<sequence>MIPLIPYWKCTLDSPLTRQQVLAELATTYDFVSTDQRIHQPIQDITAPAEFQIERIIGYRNPFLPRIYGRIYPAETGSRIQIVMTLSPISWILMLGSVGWFAPLSKVIIDEIIHSDLFGKPAAIIAIACLVFILGFGIEALMARRLLEDLFQVD</sequence>
<reference evidence="2 3" key="1">
    <citation type="submission" date="2016-10" db="EMBL/GenBank/DDBJ databases">
        <authorList>
            <person name="de Groot N.N."/>
        </authorList>
    </citation>
    <scope>NUCLEOTIDE SEQUENCE [LARGE SCALE GENOMIC DNA]</scope>
    <source>
        <strain evidence="2 3">DSM 26130</strain>
    </source>
</reference>
<feature type="transmembrane region" description="Helical" evidence="1">
    <location>
        <begin position="122"/>
        <end position="142"/>
    </location>
</feature>
<keyword evidence="1" id="KW-1133">Transmembrane helix</keyword>
<protein>
    <submittedName>
        <fullName evidence="2">Uncharacterized protein</fullName>
    </submittedName>
</protein>
<gene>
    <name evidence="2" type="ORF">SAMN05216167_1362</name>
</gene>
<keyword evidence="3" id="KW-1185">Reference proteome</keyword>
<accession>A0A1I2GW15</accession>
<feature type="transmembrane region" description="Helical" evidence="1">
    <location>
        <begin position="80"/>
        <end position="102"/>
    </location>
</feature>
<dbReference type="AlphaFoldDB" id="A0A1I2GW15"/>
<keyword evidence="1" id="KW-0812">Transmembrane</keyword>
<dbReference type="EMBL" id="FOLQ01000036">
    <property type="protein sequence ID" value="SFF21632.1"/>
    <property type="molecule type" value="Genomic_DNA"/>
</dbReference>
<dbReference type="RefSeq" id="WP_093834577.1">
    <property type="nucleotide sequence ID" value="NZ_FOLQ01000036.1"/>
</dbReference>
<name>A0A1I2GW15_9BACT</name>
<evidence type="ECO:0000256" key="1">
    <source>
        <dbReference type="SAM" id="Phobius"/>
    </source>
</evidence>
<evidence type="ECO:0000313" key="2">
    <source>
        <dbReference type="EMBL" id="SFF21632.1"/>
    </source>
</evidence>